<dbReference type="GO" id="GO:0016829">
    <property type="term" value="F:lyase activity"/>
    <property type="evidence" value="ECO:0007669"/>
    <property type="project" value="UniProtKB-KW"/>
</dbReference>
<proteinExistence type="predicted"/>
<keyword evidence="2" id="KW-0408">Iron</keyword>
<sequence length="112" mass="12694">MIMGMAQSRIHGRRQIPSTDFGTPQGGLCKASHKVELSVHNHLIKKHPCFNGEAHHKYGRIHLPVSLSCNIQCRFCKHGFNKWEKRPVVCRAVLTPEESLDKVSQALELCPR</sequence>
<protein>
    <submittedName>
        <fullName evidence="5">FeMo cofactor biosynthesis protein NifB</fullName>
    </submittedName>
</protein>
<dbReference type="PANTHER" id="PTHR43787:SF13">
    <property type="entry name" value="FEMO COFACTOR BIOSYNTHESIS PROTEIN NIFB"/>
    <property type="match status" value="1"/>
</dbReference>
<keyword evidence="2" id="KW-0004">4Fe-4S</keyword>
<keyword evidence="2" id="KW-0411">Iron-sulfur</keyword>
<name>A0A4Y7RF42_9FIRM</name>
<evidence type="ECO:0000256" key="2">
    <source>
        <dbReference type="ARBA" id="ARBA00022485"/>
    </source>
</evidence>
<gene>
    <name evidence="5" type="primary">nifB_1</name>
    <name evidence="5" type="ORF">Psch_00921</name>
</gene>
<evidence type="ECO:0000313" key="6">
    <source>
        <dbReference type="Proteomes" id="UP000298324"/>
    </source>
</evidence>
<evidence type="ECO:0000313" key="5">
    <source>
        <dbReference type="EMBL" id="TEB07370.1"/>
    </source>
</evidence>
<keyword evidence="3" id="KW-0456">Lyase</keyword>
<dbReference type="Proteomes" id="UP000298324">
    <property type="component" value="Unassembled WGS sequence"/>
</dbReference>
<keyword evidence="2" id="KW-0479">Metal-binding</keyword>
<evidence type="ECO:0000256" key="1">
    <source>
        <dbReference type="ARBA" id="ARBA00001966"/>
    </source>
</evidence>
<feature type="region of interest" description="Disordered" evidence="4">
    <location>
        <begin position="1"/>
        <end position="21"/>
    </location>
</feature>
<evidence type="ECO:0000256" key="4">
    <source>
        <dbReference type="SAM" id="MobiDB-lite"/>
    </source>
</evidence>
<comment type="cofactor">
    <cofactor evidence="1">
        <name>[4Fe-4S] cluster</name>
        <dbReference type="ChEBI" id="CHEBI:49883"/>
    </cofactor>
</comment>
<dbReference type="GO" id="GO:0051539">
    <property type="term" value="F:4 iron, 4 sulfur cluster binding"/>
    <property type="evidence" value="ECO:0007669"/>
    <property type="project" value="UniProtKB-KW"/>
</dbReference>
<dbReference type="PANTHER" id="PTHR43787">
    <property type="entry name" value="FEMO COFACTOR BIOSYNTHESIS PROTEIN NIFB-RELATED"/>
    <property type="match status" value="1"/>
</dbReference>
<keyword evidence="6" id="KW-1185">Reference proteome</keyword>
<comment type="caution">
    <text evidence="5">The sequence shown here is derived from an EMBL/GenBank/DDBJ whole genome shotgun (WGS) entry which is preliminary data.</text>
</comment>
<reference evidence="5 6" key="1">
    <citation type="journal article" date="2018" name="Environ. Microbiol.">
        <title>Novel energy conservation strategies and behaviour of Pelotomaculum schinkii driving syntrophic propionate catabolism.</title>
        <authorList>
            <person name="Hidalgo-Ahumada C.A.P."/>
            <person name="Nobu M.K."/>
            <person name="Narihiro T."/>
            <person name="Tamaki H."/>
            <person name="Liu W.T."/>
            <person name="Kamagata Y."/>
            <person name="Stams A.J.M."/>
            <person name="Imachi H."/>
            <person name="Sousa D.Z."/>
        </authorList>
    </citation>
    <scope>NUCLEOTIDE SEQUENCE [LARGE SCALE GENOMIC DNA]</scope>
    <source>
        <strain evidence="5 6">HH</strain>
    </source>
</reference>
<evidence type="ECO:0000256" key="3">
    <source>
        <dbReference type="ARBA" id="ARBA00023239"/>
    </source>
</evidence>
<accession>A0A4Y7RF42</accession>
<dbReference type="AlphaFoldDB" id="A0A4Y7RF42"/>
<organism evidence="5 6">
    <name type="scientific">Pelotomaculum schinkii</name>
    <dbReference type="NCBI Taxonomy" id="78350"/>
    <lineage>
        <taxon>Bacteria</taxon>
        <taxon>Bacillati</taxon>
        <taxon>Bacillota</taxon>
        <taxon>Clostridia</taxon>
        <taxon>Eubacteriales</taxon>
        <taxon>Desulfotomaculaceae</taxon>
        <taxon>Pelotomaculum</taxon>
    </lineage>
</organism>
<dbReference type="EMBL" id="QFGA01000001">
    <property type="protein sequence ID" value="TEB07370.1"/>
    <property type="molecule type" value="Genomic_DNA"/>
</dbReference>